<evidence type="ECO:0000256" key="4">
    <source>
        <dbReference type="ARBA" id="ARBA00022884"/>
    </source>
</evidence>
<evidence type="ECO:0000256" key="8">
    <source>
        <dbReference type="RuleBase" id="RU004320"/>
    </source>
</evidence>
<evidence type="ECO:0000256" key="1">
    <source>
        <dbReference type="ARBA" id="ARBA00013260"/>
    </source>
</evidence>
<dbReference type="PROSITE" id="PS01195">
    <property type="entry name" value="PEPT_TRNA_HYDROL_1"/>
    <property type="match status" value="1"/>
</dbReference>
<keyword evidence="3 7" id="KW-0378">Hydrolase</keyword>
<evidence type="ECO:0000256" key="3">
    <source>
        <dbReference type="ARBA" id="ARBA00022801"/>
    </source>
</evidence>
<organism evidence="9 10">
    <name type="scientific">candidate division WS6 bacterium GW2011_GWF2_39_15</name>
    <dbReference type="NCBI Taxonomy" id="1619100"/>
    <lineage>
        <taxon>Bacteria</taxon>
        <taxon>Candidatus Dojkabacteria</taxon>
    </lineage>
</organism>
<gene>
    <name evidence="9" type="ORF">UT34_C0001G0391</name>
</gene>
<evidence type="ECO:0000256" key="2">
    <source>
        <dbReference type="ARBA" id="ARBA00022555"/>
    </source>
</evidence>
<evidence type="ECO:0000313" key="9">
    <source>
        <dbReference type="EMBL" id="KKR06351.1"/>
    </source>
</evidence>
<dbReference type="InterPro" id="IPR018171">
    <property type="entry name" value="Pept_tRNA_hydro_CS"/>
</dbReference>
<comment type="catalytic activity">
    <reaction evidence="7">
        <text>an N-acyl-L-alpha-aminoacyl-tRNA + H2O = an N-acyl-L-amino acid + a tRNA + H(+)</text>
        <dbReference type="Rhea" id="RHEA:54448"/>
        <dbReference type="Rhea" id="RHEA-COMP:10123"/>
        <dbReference type="Rhea" id="RHEA-COMP:13883"/>
        <dbReference type="ChEBI" id="CHEBI:15377"/>
        <dbReference type="ChEBI" id="CHEBI:15378"/>
        <dbReference type="ChEBI" id="CHEBI:59874"/>
        <dbReference type="ChEBI" id="CHEBI:78442"/>
        <dbReference type="ChEBI" id="CHEBI:138191"/>
        <dbReference type="EC" id="3.1.1.29"/>
    </reaction>
</comment>
<proteinExistence type="inferred from homology"/>
<reference evidence="9 10" key="1">
    <citation type="journal article" date="2015" name="Nature">
        <title>rRNA introns, odd ribosomes, and small enigmatic genomes across a large radiation of phyla.</title>
        <authorList>
            <person name="Brown C.T."/>
            <person name="Hug L.A."/>
            <person name="Thomas B.C."/>
            <person name="Sharon I."/>
            <person name="Castelle C.J."/>
            <person name="Singh A."/>
            <person name="Wilkins M.J."/>
            <person name="Williams K.H."/>
            <person name="Banfield J.F."/>
        </authorList>
    </citation>
    <scope>NUCLEOTIDE SEQUENCE [LARGE SCALE GENOMIC DNA]</scope>
</reference>
<dbReference type="NCBIfam" id="TIGR00447">
    <property type="entry name" value="pth"/>
    <property type="match status" value="1"/>
</dbReference>
<dbReference type="PATRIC" id="fig|1619100.3.peg.396"/>
<dbReference type="PANTHER" id="PTHR17224">
    <property type="entry name" value="PEPTIDYL-TRNA HYDROLASE"/>
    <property type="match status" value="1"/>
</dbReference>
<dbReference type="GO" id="GO:0004045">
    <property type="term" value="F:peptidyl-tRNA hydrolase activity"/>
    <property type="evidence" value="ECO:0007669"/>
    <property type="project" value="UniProtKB-EC"/>
</dbReference>
<evidence type="ECO:0000256" key="6">
    <source>
        <dbReference type="ARBA" id="ARBA00050038"/>
    </source>
</evidence>
<dbReference type="AlphaFoldDB" id="A0A0G0N0I7"/>
<keyword evidence="4" id="KW-0694">RNA-binding</keyword>
<comment type="similarity">
    <text evidence="5 8">Belongs to the PTH family.</text>
</comment>
<dbReference type="EMBL" id="LBWK01000001">
    <property type="protein sequence ID" value="KKR06351.1"/>
    <property type="molecule type" value="Genomic_DNA"/>
</dbReference>
<evidence type="ECO:0000313" key="10">
    <source>
        <dbReference type="Proteomes" id="UP000034799"/>
    </source>
</evidence>
<keyword evidence="2" id="KW-0820">tRNA-binding</keyword>
<name>A0A0G0N0I7_9BACT</name>
<dbReference type="Gene3D" id="3.40.50.1470">
    <property type="entry name" value="Peptidyl-tRNA hydrolase"/>
    <property type="match status" value="1"/>
</dbReference>
<sequence>MIVVGLGNPGERYRETRHNAGFMFVERLRDYLEREDHIASQWETEDLFSAQIAKCEYMSIPLVLLKPQLFMNRSGEVVAKYLDKKEIKDIEKELILVHDDLDIKMGEYKIQFGISPRGHNGVNDVESKIGSINYRRVRIGVDDRIDRLMPPDEYVLQRLDQETLSALTEAVDKAILELIAQLQE</sequence>
<evidence type="ECO:0000256" key="7">
    <source>
        <dbReference type="RuleBase" id="RU000673"/>
    </source>
</evidence>
<dbReference type="GO" id="GO:0000049">
    <property type="term" value="F:tRNA binding"/>
    <property type="evidence" value="ECO:0007669"/>
    <property type="project" value="UniProtKB-KW"/>
</dbReference>
<protein>
    <recommendedName>
        <fullName evidence="6 7">Peptidyl-tRNA hydrolase</fullName>
        <ecNumber evidence="1 7">3.1.1.29</ecNumber>
    </recommendedName>
</protein>
<dbReference type="PANTHER" id="PTHR17224:SF1">
    <property type="entry name" value="PEPTIDYL-TRNA HYDROLASE"/>
    <property type="match status" value="1"/>
</dbReference>
<dbReference type="Pfam" id="PF01195">
    <property type="entry name" value="Pept_tRNA_hydro"/>
    <property type="match status" value="1"/>
</dbReference>
<dbReference type="Proteomes" id="UP000034799">
    <property type="component" value="Unassembled WGS sequence"/>
</dbReference>
<evidence type="ECO:0000256" key="5">
    <source>
        <dbReference type="ARBA" id="ARBA00038063"/>
    </source>
</evidence>
<dbReference type="EC" id="3.1.1.29" evidence="1 7"/>
<accession>A0A0G0N0I7</accession>
<dbReference type="CDD" id="cd00462">
    <property type="entry name" value="PTH"/>
    <property type="match status" value="1"/>
</dbReference>
<dbReference type="InterPro" id="IPR036416">
    <property type="entry name" value="Pept_tRNA_hydro_sf"/>
</dbReference>
<dbReference type="InterPro" id="IPR001328">
    <property type="entry name" value="Pept_tRNA_hydro"/>
</dbReference>
<comment type="caution">
    <text evidence="9">The sequence shown here is derived from an EMBL/GenBank/DDBJ whole genome shotgun (WGS) entry which is preliminary data.</text>
</comment>
<dbReference type="STRING" id="1619100.UT34_C0001G0391"/>
<dbReference type="SUPFAM" id="SSF53178">
    <property type="entry name" value="Peptidyl-tRNA hydrolase-like"/>
    <property type="match status" value="1"/>
</dbReference>